<reference evidence="3 4" key="1">
    <citation type="submission" date="2024-11" db="EMBL/GenBank/DDBJ databases">
        <title>Identification and Characterization of a Novel Fosfomycin Bacillithiol Transferase FosB8 in Paenibacillus illinoisensis.</title>
        <authorList>
            <person name="Lu W."/>
        </authorList>
    </citation>
    <scope>NUCLEOTIDE SEQUENCE [LARGE SCALE GENOMIC DNA]</scope>
    <source>
        <strain evidence="3 4">WP77</strain>
    </source>
</reference>
<organism evidence="3 4">
    <name type="scientific">Paenibacillus illinoisensis</name>
    <dbReference type="NCBI Taxonomy" id="59845"/>
    <lineage>
        <taxon>Bacteria</taxon>
        <taxon>Bacillati</taxon>
        <taxon>Bacillota</taxon>
        <taxon>Bacilli</taxon>
        <taxon>Bacillales</taxon>
        <taxon>Paenibacillaceae</taxon>
        <taxon>Paenibacillus</taxon>
    </lineage>
</organism>
<comment type="caution">
    <text evidence="3">The sequence shown here is derived from an EMBL/GenBank/DDBJ whole genome shotgun (WGS) entry which is preliminary data.</text>
</comment>
<evidence type="ECO:0000256" key="1">
    <source>
        <dbReference type="SAM" id="MobiDB-lite"/>
    </source>
</evidence>
<keyword evidence="2" id="KW-0732">Signal</keyword>
<protein>
    <submittedName>
        <fullName evidence="3">Uncharacterized protein</fullName>
    </submittedName>
</protein>
<keyword evidence="4" id="KW-1185">Reference proteome</keyword>
<feature type="chain" id="PRO_5046127618" evidence="2">
    <location>
        <begin position="21"/>
        <end position="240"/>
    </location>
</feature>
<evidence type="ECO:0000256" key="2">
    <source>
        <dbReference type="SAM" id="SignalP"/>
    </source>
</evidence>
<accession>A0ABW8HY57</accession>
<evidence type="ECO:0000313" key="3">
    <source>
        <dbReference type="EMBL" id="MFK0524625.1"/>
    </source>
</evidence>
<evidence type="ECO:0000313" key="4">
    <source>
        <dbReference type="Proteomes" id="UP001618531"/>
    </source>
</evidence>
<sequence>MKWNLITYLALGIIVTLALAAYSSAPEERSEIQTSENMQKRQEIQMESYPAAEGEALSQGARTNKKSSGPLEGQPLSVTEASTSIIKALQEKDMETVASWASEDGVRFSPFANIDPVNDLVFSPDEISNLLSDPTRYVWRTTPDLDDDKIKMTYADYHLKYVYNKDFIHDGEDAVNVLLGQDAHPGNLHEIYPEANHDFVEFHIKGTDAEGRDWHTLRLVFEKIGQDHILVGIVHDQGIP</sequence>
<name>A0ABW8HY57_9BACL</name>
<dbReference type="RefSeq" id="WP_402877147.1">
    <property type="nucleotide sequence ID" value="NZ_JBIYSL010000004.1"/>
</dbReference>
<feature type="region of interest" description="Disordered" evidence="1">
    <location>
        <begin position="26"/>
        <end position="77"/>
    </location>
</feature>
<gene>
    <name evidence="3" type="ORF">ACINKY_20710</name>
</gene>
<dbReference type="Proteomes" id="UP001618531">
    <property type="component" value="Unassembled WGS sequence"/>
</dbReference>
<proteinExistence type="predicted"/>
<dbReference type="EMBL" id="JBIYSL010000004">
    <property type="protein sequence ID" value="MFK0524625.1"/>
    <property type="molecule type" value="Genomic_DNA"/>
</dbReference>
<feature type="signal peptide" evidence="2">
    <location>
        <begin position="1"/>
        <end position="20"/>
    </location>
</feature>